<name>A0A1I3BSU2_9GAMM</name>
<evidence type="ECO:0000313" key="1">
    <source>
        <dbReference type="EMBL" id="SFH65355.1"/>
    </source>
</evidence>
<protein>
    <submittedName>
        <fullName evidence="1">Uncharacterized protein</fullName>
    </submittedName>
</protein>
<gene>
    <name evidence="1" type="ORF">SAMN04487959_107104</name>
</gene>
<evidence type="ECO:0000313" key="2">
    <source>
        <dbReference type="Proteomes" id="UP000199040"/>
    </source>
</evidence>
<dbReference type="AlphaFoldDB" id="A0A1I3BSU2"/>
<organism evidence="1 2">
    <name type="scientific">Modicisalibacter xianhensis</name>
    <dbReference type="NCBI Taxonomy" id="442341"/>
    <lineage>
        <taxon>Bacteria</taxon>
        <taxon>Pseudomonadati</taxon>
        <taxon>Pseudomonadota</taxon>
        <taxon>Gammaproteobacteria</taxon>
        <taxon>Oceanospirillales</taxon>
        <taxon>Halomonadaceae</taxon>
        <taxon>Modicisalibacter</taxon>
    </lineage>
</organism>
<dbReference type="EMBL" id="FOPY01000007">
    <property type="protein sequence ID" value="SFH65355.1"/>
    <property type="molecule type" value="Genomic_DNA"/>
</dbReference>
<sequence>MTGYGSRLGEYGLSVTLDVPDITMQGHAMCNVWIALSFHRVVTSSMNAEP</sequence>
<keyword evidence="2" id="KW-1185">Reference proteome</keyword>
<accession>A0A1I3BSU2</accession>
<reference evidence="1 2" key="1">
    <citation type="submission" date="2016-10" db="EMBL/GenBank/DDBJ databases">
        <authorList>
            <person name="de Groot N.N."/>
        </authorList>
    </citation>
    <scope>NUCLEOTIDE SEQUENCE [LARGE SCALE GENOMIC DNA]</scope>
    <source>
        <strain evidence="1 2">CGMCC 1.6848</strain>
    </source>
</reference>
<dbReference type="STRING" id="442341.SAMN04487959_107104"/>
<proteinExistence type="predicted"/>
<dbReference type="Proteomes" id="UP000199040">
    <property type="component" value="Unassembled WGS sequence"/>
</dbReference>